<comment type="caution">
    <text evidence="12">The sequence shown here is derived from an EMBL/GenBank/DDBJ whole genome shotgun (WGS) entry which is preliminary data.</text>
</comment>
<dbReference type="InterPro" id="IPR014001">
    <property type="entry name" value="Helicase_ATP-bd"/>
</dbReference>
<comment type="similarity">
    <text evidence="7">Belongs to the DEAD box helicase family.</text>
</comment>
<reference evidence="12" key="1">
    <citation type="submission" date="2021-01" db="EMBL/GenBank/DDBJ databases">
        <title>Adiantum capillus-veneris genome.</title>
        <authorList>
            <person name="Fang Y."/>
            <person name="Liao Q."/>
        </authorList>
    </citation>
    <scope>NUCLEOTIDE SEQUENCE</scope>
    <source>
        <strain evidence="12">H3</strain>
        <tissue evidence="12">Leaf</tissue>
    </source>
</reference>
<keyword evidence="13" id="KW-1185">Reference proteome</keyword>
<evidence type="ECO:0000313" key="13">
    <source>
        <dbReference type="Proteomes" id="UP000886520"/>
    </source>
</evidence>
<gene>
    <name evidence="12" type="ORF">GOP47_0008436</name>
</gene>
<evidence type="ECO:0000256" key="9">
    <source>
        <dbReference type="SAM" id="MobiDB-lite"/>
    </source>
</evidence>
<feature type="compositionally biased region" description="Polar residues" evidence="9">
    <location>
        <begin position="45"/>
        <end position="61"/>
    </location>
</feature>
<dbReference type="AlphaFoldDB" id="A0A9D4UYT5"/>
<dbReference type="InterPro" id="IPR027417">
    <property type="entry name" value="P-loop_NTPase"/>
</dbReference>
<evidence type="ECO:0000256" key="7">
    <source>
        <dbReference type="RuleBase" id="RU000492"/>
    </source>
</evidence>
<evidence type="ECO:0000256" key="3">
    <source>
        <dbReference type="ARBA" id="ARBA00022801"/>
    </source>
</evidence>
<feature type="region of interest" description="Disordered" evidence="9">
    <location>
        <begin position="79"/>
        <end position="106"/>
    </location>
</feature>
<feature type="domain" description="Helicase ATP-binding" evidence="10">
    <location>
        <begin position="171"/>
        <end position="351"/>
    </location>
</feature>
<dbReference type="SMART" id="SM00487">
    <property type="entry name" value="DEXDc"/>
    <property type="match status" value="1"/>
</dbReference>
<dbReference type="GO" id="GO:0016787">
    <property type="term" value="F:hydrolase activity"/>
    <property type="evidence" value="ECO:0007669"/>
    <property type="project" value="UniProtKB-KW"/>
</dbReference>
<name>A0A9D4UYT5_ADICA</name>
<evidence type="ECO:0000256" key="8">
    <source>
        <dbReference type="RuleBase" id="RU365068"/>
    </source>
</evidence>
<evidence type="ECO:0000259" key="11">
    <source>
        <dbReference type="PROSITE" id="PS51194"/>
    </source>
</evidence>
<proteinExistence type="inferred from homology"/>
<comment type="function">
    <text evidence="8">RNA helicase.</text>
</comment>
<dbReference type="EMBL" id="JABFUD020000008">
    <property type="protein sequence ID" value="KAI5076371.1"/>
    <property type="molecule type" value="Genomic_DNA"/>
</dbReference>
<dbReference type="PROSITE" id="PS51192">
    <property type="entry name" value="HELICASE_ATP_BIND_1"/>
    <property type="match status" value="1"/>
</dbReference>
<dbReference type="GO" id="GO:0005524">
    <property type="term" value="F:ATP binding"/>
    <property type="evidence" value="ECO:0007669"/>
    <property type="project" value="UniProtKB-UniRule"/>
</dbReference>
<dbReference type="GO" id="GO:0003724">
    <property type="term" value="F:RNA helicase activity"/>
    <property type="evidence" value="ECO:0007669"/>
    <property type="project" value="UniProtKB-EC"/>
</dbReference>
<dbReference type="InterPro" id="IPR000629">
    <property type="entry name" value="RNA-helicase_DEAD-box_CS"/>
</dbReference>
<dbReference type="CDD" id="cd18787">
    <property type="entry name" value="SF2_C_DEAD"/>
    <property type="match status" value="1"/>
</dbReference>
<comment type="domain">
    <text evidence="8">The Q motif is unique to and characteristic of the DEAD box family of RNA helicases and controls ATP binding and hydrolysis.</text>
</comment>
<dbReference type="InterPro" id="IPR001650">
    <property type="entry name" value="Helicase_C-like"/>
</dbReference>
<dbReference type="PROSITE" id="PS51194">
    <property type="entry name" value="HELICASE_CTER"/>
    <property type="match status" value="1"/>
</dbReference>
<keyword evidence="1" id="KW-0150">Chloroplast</keyword>
<evidence type="ECO:0000256" key="5">
    <source>
        <dbReference type="ARBA" id="ARBA00022840"/>
    </source>
</evidence>
<evidence type="ECO:0000256" key="2">
    <source>
        <dbReference type="ARBA" id="ARBA00022741"/>
    </source>
</evidence>
<feature type="region of interest" description="Disordered" evidence="9">
    <location>
        <begin position="42"/>
        <end position="67"/>
    </location>
</feature>
<dbReference type="SUPFAM" id="SSF52540">
    <property type="entry name" value="P-loop containing nucleoside triphosphate hydrolases"/>
    <property type="match status" value="1"/>
</dbReference>
<accession>A0A9D4UYT5</accession>
<keyword evidence="1" id="KW-0934">Plastid</keyword>
<evidence type="ECO:0000256" key="6">
    <source>
        <dbReference type="ARBA" id="ARBA00022884"/>
    </source>
</evidence>
<dbReference type="Proteomes" id="UP000886520">
    <property type="component" value="Chromosome 8"/>
</dbReference>
<keyword evidence="5 7" id="KW-0067">ATP-binding</keyword>
<keyword evidence="4 7" id="KW-0347">Helicase</keyword>
<keyword evidence="2 7" id="KW-0547">Nucleotide-binding</keyword>
<protein>
    <recommendedName>
        <fullName evidence="8">ATP-dependent RNA helicase</fullName>
        <ecNumber evidence="8">3.6.4.13</ecNumber>
    </recommendedName>
</protein>
<evidence type="ECO:0000259" key="10">
    <source>
        <dbReference type="PROSITE" id="PS51192"/>
    </source>
</evidence>
<dbReference type="PROSITE" id="PS00039">
    <property type="entry name" value="DEAD_ATP_HELICASE"/>
    <property type="match status" value="1"/>
</dbReference>
<dbReference type="EC" id="3.6.4.13" evidence="8"/>
<dbReference type="Gene3D" id="3.40.50.300">
    <property type="entry name" value="P-loop containing nucleotide triphosphate hydrolases"/>
    <property type="match status" value="2"/>
</dbReference>
<dbReference type="Pfam" id="PF00271">
    <property type="entry name" value="Helicase_C"/>
    <property type="match status" value="1"/>
</dbReference>
<dbReference type="SMART" id="SM00490">
    <property type="entry name" value="HELICc"/>
    <property type="match status" value="1"/>
</dbReference>
<evidence type="ECO:0000256" key="4">
    <source>
        <dbReference type="ARBA" id="ARBA00022806"/>
    </source>
</evidence>
<dbReference type="OrthoDB" id="193716at2759"/>
<keyword evidence="6 8" id="KW-0694">RNA-binding</keyword>
<organism evidence="12 13">
    <name type="scientific">Adiantum capillus-veneris</name>
    <name type="common">Maidenhair fern</name>
    <dbReference type="NCBI Taxonomy" id="13818"/>
    <lineage>
        <taxon>Eukaryota</taxon>
        <taxon>Viridiplantae</taxon>
        <taxon>Streptophyta</taxon>
        <taxon>Embryophyta</taxon>
        <taxon>Tracheophyta</taxon>
        <taxon>Polypodiopsida</taxon>
        <taxon>Polypodiidae</taxon>
        <taxon>Polypodiales</taxon>
        <taxon>Pteridineae</taxon>
        <taxon>Pteridaceae</taxon>
        <taxon>Vittarioideae</taxon>
        <taxon>Adiantum</taxon>
    </lineage>
</organism>
<evidence type="ECO:0000256" key="1">
    <source>
        <dbReference type="ARBA" id="ARBA00022528"/>
    </source>
</evidence>
<feature type="domain" description="Helicase C-terminal" evidence="11">
    <location>
        <begin position="385"/>
        <end position="532"/>
    </location>
</feature>
<dbReference type="GO" id="GO:0003723">
    <property type="term" value="F:RNA binding"/>
    <property type="evidence" value="ECO:0007669"/>
    <property type="project" value="UniProtKB-UniRule"/>
</dbReference>
<evidence type="ECO:0000313" key="12">
    <source>
        <dbReference type="EMBL" id="KAI5076371.1"/>
    </source>
</evidence>
<comment type="catalytic activity">
    <reaction evidence="8">
        <text>ATP + H2O = ADP + phosphate + H(+)</text>
        <dbReference type="Rhea" id="RHEA:13065"/>
        <dbReference type="ChEBI" id="CHEBI:15377"/>
        <dbReference type="ChEBI" id="CHEBI:15378"/>
        <dbReference type="ChEBI" id="CHEBI:30616"/>
        <dbReference type="ChEBI" id="CHEBI:43474"/>
        <dbReference type="ChEBI" id="CHEBI:456216"/>
        <dbReference type="EC" id="3.6.4.13"/>
    </reaction>
</comment>
<keyword evidence="3 7" id="KW-0378">Hydrolase</keyword>
<dbReference type="Pfam" id="PF00270">
    <property type="entry name" value="DEAD"/>
    <property type="match status" value="1"/>
</dbReference>
<dbReference type="PANTHER" id="PTHR24031">
    <property type="entry name" value="RNA HELICASE"/>
    <property type="match status" value="1"/>
</dbReference>
<sequence>MDMALWCNSKPTPQDLQSCLCGRKLPPSSPCLYPASTKTGGRVAMNSSTSSPHSFSRNLQKGSRKAPRLPVADTIAFDNGVQDGFRNPAPRTRRTMTPREAPPQQDFTKEFRQAQIASENESVVSGINVEPSKAHLTQTRFDGFNVSPLSIKALHSVLKYETMTVVQEATFPSILRGQDVMAKARTGTGKTIAFLLPAIEVILRESGAGTRNQVFALIVCPTRELAQQVAVEAKQLLSFHKNLNAQSVYGGTNIRGDQMELREKPCQILVGTPGRLVDHIQNTPNFTRFLRSVKLLVLDEADRMLDMGFKQSLEQIRQALPSHRQNLLFSATIPKEVHNIAKTALKPGYEFIDTVGNDSQDTHEKVKQQCIIVPIKQQLGVLFSILQQHIHEEPRYKVLVFCATARVTGFTFTLFERLGFNCREIHSRKAQGHRNRVSEEFRKSQGGIVLFTSDVSARGVDYPDVTLVVQIGAPTEVEQYVHRLGRTGRAGKGGEGLLVLAPWEGFFFEKLRKFPITEVPAPNVTPQEEKGIIMKASQVDLNIRTMAYQSWIGYYNSLKGFDLDKATVIAYANQYSASIGFREPPALPKTVVRKMGLSGVRGLNIY</sequence>
<dbReference type="InterPro" id="IPR011545">
    <property type="entry name" value="DEAD/DEAH_box_helicase_dom"/>
</dbReference>
<dbReference type="CDD" id="cd17964">
    <property type="entry name" value="DEADc_MSS116"/>
    <property type="match status" value="1"/>
</dbReference>